<protein>
    <submittedName>
        <fullName evidence="7">Ferredoxin reductase</fullName>
    </submittedName>
</protein>
<dbReference type="Gene3D" id="3.50.50.60">
    <property type="entry name" value="FAD/NAD(P)-binding domain"/>
    <property type="match status" value="2"/>
</dbReference>
<dbReference type="InterPro" id="IPR028202">
    <property type="entry name" value="Reductase_C"/>
</dbReference>
<organism evidence="7 8">
    <name type="scientific">Rhodococcus wratislaviensis</name>
    <name type="common">Tsukamurella wratislaviensis</name>
    <dbReference type="NCBI Taxonomy" id="44752"/>
    <lineage>
        <taxon>Bacteria</taxon>
        <taxon>Bacillati</taxon>
        <taxon>Actinomycetota</taxon>
        <taxon>Actinomycetes</taxon>
        <taxon>Mycobacteriales</taxon>
        <taxon>Nocardiaceae</taxon>
        <taxon>Rhodococcus</taxon>
    </lineage>
</organism>
<name>A0A402CD83_RHOWR</name>
<evidence type="ECO:0000256" key="2">
    <source>
        <dbReference type="ARBA" id="ARBA00022630"/>
    </source>
</evidence>
<dbReference type="Pfam" id="PF07992">
    <property type="entry name" value="Pyr_redox_2"/>
    <property type="match status" value="1"/>
</dbReference>
<dbReference type="Gene3D" id="3.30.390.30">
    <property type="match status" value="1"/>
</dbReference>
<dbReference type="InterPro" id="IPR036188">
    <property type="entry name" value="FAD/NAD-bd_sf"/>
</dbReference>
<keyword evidence="4" id="KW-0560">Oxidoreductase</keyword>
<dbReference type="InterPro" id="IPR023753">
    <property type="entry name" value="FAD/NAD-binding_dom"/>
</dbReference>
<feature type="domain" description="FAD/NAD(P)-binding" evidence="5">
    <location>
        <begin position="2"/>
        <end position="289"/>
    </location>
</feature>
<dbReference type="EMBL" id="BHYM01000045">
    <property type="protein sequence ID" value="GCE41566.1"/>
    <property type="molecule type" value="Genomic_DNA"/>
</dbReference>
<dbReference type="SUPFAM" id="SSF55424">
    <property type="entry name" value="FAD/NAD-linked reductases, dimerisation (C-terminal) domain"/>
    <property type="match status" value="1"/>
</dbReference>
<proteinExistence type="predicted"/>
<keyword evidence="3" id="KW-0274">FAD</keyword>
<sequence length="376" mass="39820">MVIVGAGHTGAQAAIALRAEGFEGHVVLTGDEEAPPYNRPPLSKSFLKSTSDAVSVAVRPEGFWAEQDITLQLGRRSVAIDRTARKIALDDGSELDFDRLVLAMGSRPRTIPTAPGIATLRTTKDALRVRSVLRPGARVILVGAGYIGLEVAAAACEAGAEVTVVEAAPDILRRTLSGATARYLQTAHERAGARFLLGSAPRTIRPTGVEMGSGENVEGDVVVLGIGVQPNVELAENAGLAVLDGVVVDEHLRTSDPNIFAIGDCARFPCAVTGRPVRLESVQNGTDQARHVARTLAGEATAPYRSVPYFWTEQHGHKVMIAGVSAPDDDVQVRGNLEDDSFSVFRHDAEGRLTAVESVNAPHDHVAARRTLGGRT</sequence>
<gene>
    <name evidence="7" type="ORF">Rhow_005225</name>
</gene>
<dbReference type="Pfam" id="PF14759">
    <property type="entry name" value="Reductase_C"/>
    <property type="match status" value="1"/>
</dbReference>
<evidence type="ECO:0000313" key="8">
    <source>
        <dbReference type="Proteomes" id="UP000287519"/>
    </source>
</evidence>
<comment type="cofactor">
    <cofactor evidence="1">
        <name>FAD</name>
        <dbReference type="ChEBI" id="CHEBI:57692"/>
    </cofactor>
</comment>
<dbReference type="PRINTS" id="PR00411">
    <property type="entry name" value="PNDRDTASEI"/>
</dbReference>
<dbReference type="InterPro" id="IPR050446">
    <property type="entry name" value="FAD-oxidoreductase/Apoptosis"/>
</dbReference>
<evidence type="ECO:0000256" key="3">
    <source>
        <dbReference type="ARBA" id="ARBA00022827"/>
    </source>
</evidence>
<dbReference type="AlphaFoldDB" id="A0A402CD83"/>
<dbReference type="PANTHER" id="PTHR43557:SF2">
    <property type="entry name" value="RIESKE DOMAIN-CONTAINING PROTEIN-RELATED"/>
    <property type="match status" value="1"/>
</dbReference>
<keyword evidence="2" id="KW-0285">Flavoprotein</keyword>
<feature type="domain" description="Reductase C-terminal" evidence="6">
    <location>
        <begin position="309"/>
        <end position="373"/>
    </location>
</feature>
<accession>A0A402CD83</accession>
<comment type="caution">
    <text evidence="7">The sequence shown here is derived from an EMBL/GenBank/DDBJ whole genome shotgun (WGS) entry which is preliminary data.</text>
</comment>
<dbReference type="PANTHER" id="PTHR43557">
    <property type="entry name" value="APOPTOSIS-INDUCING FACTOR 1"/>
    <property type="match status" value="1"/>
</dbReference>
<dbReference type="PRINTS" id="PR00368">
    <property type="entry name" value="FADPNR"/>
</dbReference>
<dbReference type="GO" id="GO:0005737">
    <property type="term" value="C:cytoplasm"/>
    <property type="evidence" value="ECO:0007669"/>
    <property type="project" value="TreeGrafter"/>
</dbReference>
<dbReference type="GO" id="GO:0016651">
    <property type="term" value="F:oxidoreductase activity, acting on NAD(P)H"/>
    <property type="evidence" value="ECO:0007669"/>
    <property type="project" value="TreeGrafter"/>
</dbReference>
<dbReference type="Proteomes" id="UP000287519">
    <property type="component" value="Unassembled WGS sequence"/>
</dbReference>
<dbReference type="SUPFAM" id="SSF51905">
    <property type="entry name" value="FAD/NAD(P)-binding domain"/>
    <property type="match status" value="1"/>
</dbReference>
<keyword evidence="8" id="KW-1185">Reference proteome</keyword>
<dbReference type="InterPro" id="IPR016156">
    <property type="entry name" value="FAD/NAD-linked_Rdtase_dimer_sf"/>
</dbReference>
<evidence type="ECO:0000256" key="1">
    <source>
        <dbReference type="ARBA" id="ARBA00001974"/>
    </source>
</evidence>
<evidence type="ECO:0000256" key="4">
    <source>
        <dbReference type="ARBA" id="ARBA00023002"/>
    </source>
</evidence>
<evidence type="ECO:0000313" key="7">
    <source>
        <dbReference type="EMBL" id="GCE41566.1"/>
    </source>
</evidence>
<evidence type="ECO:0000259" key="6">
    <source>
        <dbReference type="Pfam" id="PF14759"/>
    </source>
</evidence>
<evidence type="ECO:0000259" key="5">
    <source>
        <dbReference type="Pfam" id="PF07992"/>
    </source>
</evidence>
<reference evidence="7 8" key="1">
    <citation type="submission" date="2018-11" db="EMBL/GenBank/DDBJ databases">
        <title>Microbial catabolism of amino acid.</title>
        <authorList>
            <person name="Hibi M."/>
            <person name="Ogawa J."/>
        </authorList>
    </citation>
    <scope>NUCLEOTIDE SEQUENCE [LARGE SCALE GENOMIC DNA]</scope>
    <source>
        <strain evidence="7 8">C31-06</strain>
    </source>
</reference>